<dbReference type="RefSeq" id="WP_052084902.1">
    <property type="nucleotide sequence ID" value="NZ_AWOR01000057.1"/>
</dbReference>
<evidence type="ECO:0000313" key="1">
    <source>
        <dbReference type="EMBL" id="KGH27744.1"/>
    </source>
</evidence>
<gene>
    <name evidence="1" type="ORF">P353_17030</name>
</gene>
<evidence type="ECO:0000313" key="2">
    <source>
        <dbReference type="Proteomes" id="UP000029553"/>
    </source>
</evidence>
<dbReference type="AlphaFoldDB" id="A0A096FCS3"/>
<reference evidence="1 2" key="1">
    <citation type="submission" date="2013-09" db="EMBL/GenBank/DDBJ databases">
        <title>High correlation between genotypes and phenotypes of environmental bacteria Comamonas testosteroni strains.</title>
        <authorList>
            <person name="Liu L."/>
            <person name="Zhu W."/>
            <person name="Xia X."/>
            <person name="Xu B."/>
            <person name="Luo M."/>
            <person name="Wang G."/>
        </authorList>
    </citation>
    <scope>NUCLEOTIDE SEQUENCE [LARGE SCALE GENOMIC DNA]</scope>
    <source>
        <strain evidence="1 2">JL40</strain>
    </source>
</reference>
<sequence length="344" mass="37609">MSKHTIPTELNIAPRGKSWLNGQLIDGVHGHQTRQSMESAERAALAATPAAAPAVPKWIDDPHDIEQGQMLNPEWVRQQQPAIMPKGESAAAQLRAMATNYPPGHSWDELDAKACIRGALEIEALRAVLAAATGLPAQAVVAPHPDDVAVDALAALMKAKLAKQRAKGYGGWDTDCTRERLSELLRGHVDKGDPVDVANFCAFLSARAEGITPQSQAEPVAWTVGGEVTNWSRDFSKYKTQHYVRPVFSAPMTVEDARAAELLGFLQDQCIDLRCFTTSDGEDVGWRTVQHHMSEPRERVVSEVYGDQPRRAIREAMARIERDPYCTGPLHLEDDTAIAAAKGE</sequence>
<name>A0A096FCS3_COMTE</name>
<dbReference type="EMBL" id="AWOR01000057">
    <property type="protein sequence ID" value="KGH27744.1"/>
    <property type="molecule type" value="Genomic_DNA"/>
</dbReference>
<comment type="caution">
    <text evidence="1">The sequence shown here is derived from an EMBL/GenBank/DDBJ whole genome shotgun (WGS) entry which is preliminary data.</text>
</comment>
<accession>A0A096FCS3</accession>
<proteinExistence type="predicted"/>
<organism evidence="1 2">
    <name type="scientific">Comamonas testosteroni</name>
    <name type="common">Pseudomonas testosteroni</name>
    <dbReference type="NCBI Taxonomy" id="285"/>
    <lineage>
        <taxon>Bacteria</taxon>
        <taxon>Pseudomonadati</taxon>
        <taxon>Pseudomonadota</taxon>
        <taxon>Betaproteobacteria</taxon>
        <taxon>Burkholderiales</taxon>
        <taxon>Comamonadaceae</taxon>
        <taxon>Comamonas</taxon>
    </lineage>
</organism>
<protein>
    <submittedName>
        <fullName evidence="1">Uncharacterized protein</fullName>
    </submittedName>
</protein>
<dbReference type="Proteomes" id="UP000029553">
    <property type="component" value="Unassembled WGS sequence"/>
</dbReference>